<dbReference type="Gene3D" id="3.90.1140.10">
    <property type="entry name" value="Cyclic phosphodiesterase"/>
    <property type="match status" value="1"/>
</dbReference>
<organism evidence="1 2">
    <name type="scientific">Crossiella cryophila</name>
    <dbReference type="NCBI Taxonomy" id="43355"/>
    <lineage>
        <taxon>Bacteria</taxon>
        <taxon>Bacillati</taxon>
        <taxon>Actinomycetota</taxon>
        <taxon>Actinomycetes</taxon>
        <taxon>Pseudonocardiales</taxon>
        <taxon>Pseudonocardiaceae</taxon>
        <taxon>Crossiella</taxon>
    </lineage>
</organism>
<dbReference type="Pfam" id="PF13563">
    <property type="entry name" value="2_5_RNA_ligase2"/>
    <property type="match status" value="1"/>
</dbReference>
<comment type="caution">
    <text evidence="1">The sequence shown here is derived from an EMBL/GenBank/DDBJ whole genome shotgun (WGS) entry which is preliminary data.</text>
</comment>
<dbReference type="Proteomes" id="UP000533598">
    <property type="component" value="Unassembled WGS sequence"/>
</dbReference>
<protein>
    <submittedName>
        <fullName evidence="1">2'-5' RNA ligase</fullName>
    </submittedName>
</protein>
<keyword evidence="1" id="KW-0436">Ligase</keyword>
<dbReference type="AlphaFoldDB" id="A0A7W7C6F1"/>
<dbReference type="InterPro" id="IPR009097">
    <property type="entry name" value="Cyclic_Pdiesterase"/>
</dbReference>
<reference evidence="1 2" key="1">
    <citation type="submission" date="2020-08" db="EMBL/GenBank/DDBJ databases">
        <title>Sequencing the genomes of 1000 actinobacteria strains.</title>
        <authorList>
            <person name="Klenk H.-P."/>
        </authorList>
    </citation>
    <scope>NUCLEOTIDE SEQUENCE [LARGE SCALE GENOMIC DNA]</scope>
    <source>
        <strain evidence="1 2">DSM 44230</strain>
    </source>
</reference>
<dbReference type="EMBL" id="JACHMH010000001">
    <property type="protein sequence ID" value="MBB4675332.1"/>
    <property type="molecule type" value="Genomic_DNA"/>
</dbReference>
<evidence type="ECO:0000313" key="2">
    <source>
        <dbReference type="Proteomes" id="UP000533598"/>
    </source>
</evidence>
<name>A0A7W7C6F1_9PSEU</name>
<sequence length="175" mass="18578">MADALEMFFDPEADTAVRGLWRRLEQAGAPSLATLTHRRHQPHISLAVAAQIPARARAELRADLALLAMPGLWLHNVGAFATSENVLMLAAVVDAELLAVHSAVHDVLAGRVKHPSAYYLPGSWVPHCTLAQGVTGAELAAGFAAVHPYEPIRAGVAAIGVVDTRTGEVDELWSA</sequence>
<proteinExistence type="predicted"/>
<dbReference type="RefSeq" id="WP_312986680.1">
    <property type="nucleotide sequence ID" value="NZ_BAAAUI010000006.1"/>
</dbReference>
<dbReference type="PANTHER" id="PTHR36039:SF2">
    <property type="entry name" value="RNA LIGASE_CYCLIC NUCLEOTIDE PHOSPHODIESTERASE FAMILY PROTEIN"/>
    <property type="match status" value="1"/>
</dbReference>
<dbReference type="SUPFAM" id="SSF55144">
    <property type="entry name" value="LigT-like"/>
    <property type="match status" value="1"/>
</dbReference>
<dbReference type="GO" id="GO:0016874">
    <property type="term" value="F:ligase activity"/>
    <property type="evidence" value="ECO:0007669"/>
    <property type="project" value="UniProtKB-KW"/>
</dbReference>
<accession>A0A7W7C6F1</accession>
<gene>
    <name evidence="1" type="ORF">HNR67_001450</name>
</gene>
<dbReference type="PANTHER" id="PTHR36039">
    <property type="match status" value="1"/>
</dbReference>
<keyword evidence="2" id="KW-1185">Reference proteome</keyword>
<evidence type="ECO:0000313" key="1">
    <source>
        <dbReference type="EMBL" id="MBB4675332.1"/>
    </source>
</evidence>